<reference evidence="2" key="1">
    <citation type="journal article" date="2019" name="Int. J. Syst. Evol. Microbiol.">
        <title>The Global Catalogue of Microorganisms (GCM) 10K type strain sequencing project: providing services to taxonomists for standard genome sequencing and annotation.</title>
        <authorList>
            <consortium name="The Broad Institute Genomics Platform"/>
            <consortium name="The Broad Institute Genome Sequencing Center for Infectious Disease"/>
            <person name="Wu L."/>
            <person name="Ma J."/>
        </authorList>
    </citation>
    <scope>NUCLEOTIDE SEQUENCE [LARGE SCALE GENOMIC DNA]</scope>
    <source>
        <strain evidence="2">NBRC 106396</strain>
    </source>
</reference>
<protein>
    <submittedName>
        <fullName evidence="1">Spo0E family sporulation regulatory protein-aspartic acid phosphatase</fullName>
    </submittedName>
</protein>
<accession>A0ABW2NUZ4</accession>
<keyword evidence="2" id="KW-1185">Reference proteome</keyword>
<name>A0ABW2NUZ4_9BACL</name>
<gene>
    <name evidence="1" type="ORF">ACFQPF_09155</name>
</gene>
<evidence type="ECO:0000313" key="2">
    <source>
        <dbReference type="Proteomes" id="UP001596549"/>
    </source>
</evidence>
<dbReference type="RefSeq" id="WP_379748819.1">
    <property type="nucleotide sequence ID" value="NZ_JBHTCP010000014.1"/>
</dbReference>
<dbReference type="InterPro" id="IPR037208">
    <property type="entry name" value="Spo0E-like_sf"/>
</dbReference>
<sequence>MDYLIELKRKQLIHTARVFGMTANETIRCSQELDRLLDLLQTLKKTSA</sequence>
<dbReference type="Proteomes" id="UP001596549">
    <property type="component" value="Unassembled WGS sequence"/>
</dbReference>
<dbReference type="PANTHER" id="PTHR41263">
    <property type="entry name" value="ASPARTYL-PHOSPHATE PHOSPHATASE YISI"/>
    <property type="match status" value="1"/>
</dbReference>
<dbReference type="InterPro" id="IPR053028">
    <property type="entry name" value="Spo0E-like_phosphatase"/>
</dbReference>
<dbReference type="Gene3D" id="4.10.280.10">
    <property type="entry name" value="Helix-loop-helix DNA-binding domain"/>
    <property type="match status" value="1"/>
</dbReference>
<proteinExistence type="predicted"/>
<organism evidence="1 2">
    <name type="scientific">Fictibacillus iocasae</name>
    <dbReference type="NCBI Taxonomy" id="2715437"/>
    <lineage>
        <taxon>Bacteria</taxon>
        <taxon>Bacillati</taxon>
        <taxon>Bacillota</taxon>
        <taxon>Bacilli</taxon>
        <taxon>Bacillales</taxon>
        <taxon>Fictibacillaceae</taxon>
        <taxon>Fictibacillus</taxon>
    </lineage>
</organism>
<dbReference type="SUPFAM" id="SSF140500">
    <property type="entry name" value="BAS1536-like"/>
    <property type="match status" value="1"/>
</dbReference>
<evidence type="ECO:0000313" key="1">
    <source>
        <dbReference type="EMBL" id="MFC7371844.1"/>
    </source>
</evidence>
<comment type="caution">
    <text evidence="1">The sequence shown here is derived from an EMBL/GenBank/DDBJ whole genome shotgun (WGS) entry which is preliminary data.</text>
</comment>
<dbReference type="Pfam" id="PF09388">
    <property type="entry name" value="SpoOE-like"/>
    <property type="match status" value="1"/>
</dbReference>
<dbReference type="PANTHER" id="PTHR41263:SF1">
    <property type="entry name" value="ASPARTYL-PHOSPHATE PHOSPHATASE YISI"/>
    <property type="match status" value="1"/>
</dbReference>
<dbReference type="InterPro" id="IPR018540">
    <property type="entry name" value="Spo0E-like"/>
</dbReference>
<dbReference type="InterPro" id="IPR036638">
    <property type="entry name" value="HLH_DNA-bd_sf"/>
</dbReference>
<dbReference type="EMBL" id="JBHTCP010000014">
    <property type="protein sequence ID" value="MFC7371844.1"/>
    <property type="molecule type" value="Genomic_DNA"/>
</dbReference>